<name>A0A550BXM4_9AGAR</name>
<reference evidence="1 2" key="1">
    <citation type="journal article" date="2019" name="New Phytol.">
        <title>Comparative genomics reveals unique wood-decay strategies and fruiting body development in the Schizophyllaceae.</title>
        <authorList>
            <person name="Almasi E."/>
            <person name="Sahu N."/>
            <person name="Krizsan K."/>
            <person name="Balint B."/>
            <person name="Kovacs G.M."/>
            <person name="Kiss B."/>
            <person name="Cseklye J."/>
            <person name="Drula E."/>
            <person name="Henrissat B."/>
            <person name="Nagy I."/>
            <person name="Chovatia M."/>
            <person name="Adam C."/>
            <person name="LaButti K."/>
            <person name="Lipzen A."/>
            <person name="Riley R."/>
            <person name="Grigoriev I.V."/>
            <person name="Nagy L.G."/>
        </authorList>
    </citation>
    <scope>NUCLEOTIDE SEQUENCE [LARGE SCALE GENOMIC DNA]</scope>
    <source>
        <strain evidence="1 2">NL-1724</strain>
    </source>
</reference>
<comment type="caution">
    <text evidence="1">The sequence shown here is derived from an EMBL/GenBank/DDBJ whole genome shotgun (WGS) entry which is preliminary data.</text>
</comment>
<organism evidence="1 2">
    <name type="scientific">Schizophyllum amplum</name>
    <dbReference type="NCBI Taxonomy" id="97359"/>
    <lineage>
        <taxon>Eukaryota</taxon>
        <taxon>Fungi</taxon>
        <taxon>Dikarya</taxon>
        <taxon>Basidiomycota</taxon>
        <taxon>Agaricomycotina</taxon>
        <taxon>Agaricomycetes</taxon>
        <taxon>Agaricomycetidae</taxon>
        <taxon>Agaricales</taxon>
        <taxon>Schizophyllaceae</taxon>
        <taxon>Schizophyllum</taxon>
    </lineage>
</organism>
<sequence>MEDSATANYAQHLTASNLQDCKALFESLKTCVEYIPVAARRSAFAKVQTILKRGLAFALLRSPTELHLLSPSDRSVYGPLVIGVMESLGAYTLWYEATTRPEYASLAKDPPVTLEQLFNWIDFVHPKNDWLVPTSKDMNVLERLSTLFATILRRRTKNFAQYVRNEPYSLRLIIDLWLNFHLYITPEMEGATERAPVLIMSTLSLFEDLADVDGGQETFIAQLLALVRGSRRRVLRCHAAHTAFLERLDFIEGWRWIWKTHFGIASVLTQSEVFHDVVAPRCFIRSLISGTRHCLKTPDYEGMNHVADAVMETIEALISKTSHVTNLRLAIKAGLFPLLVDLERQWGGEKAVLTETLRDDVADSLTIASVLRAFHRRHSDLLRPTSDSFVEKHFVGILRAYRMLWPQYSITRDPQHQQQSIPCSNLTLDEHTAEIRACPCGVDFSWLEDTWSHALSRSSSLFRQAPRSSAPPVSFLDLLPSPRPRRRPSHTAAIRRVAFGCVPPQSAHSVIMPCSIHFSPWFPTP</sequence>
<proteinExistence type="predicted"/>
<evidence type="ECO:0000313" key="1">
    <source>
        <dbReference type="EMBL" id="TRM57295.1"/>
    </source>
</evidence>
<keyword evidence="2" id="KW-1185">Reference proteome</keyword>
<dbReference type="EMBL" id="VDMD01000049">
    <property type="protein sequence ID" value="TRM57295.1"/>
    <property type="molecule type" value="Genomic_DNA"/>
</dbReference>
<accession>A0A550BXM4</accession>
<dbReference type="STRING" id="97359.A0A550BXM4"/>
<dbReference type="Proteomes" id="UP000320762">
    <property type="component" value="Unassembled WGS sequence"/>
</dbReference>
<protein>
    <submittedName>
        <fullName evidence="1">Uncharacterized protein</fullName>
    </submittedName>
</protein>
<dbReference type="AlphaFoldDB" id="A0A550BXM4"/>
<gene>
    <name evidence="1" type="ORF">BD626DRAFT_412239</name>
</gene>
<evidence type="ECO:0000313" key="2">
    <source>
        <dbReference type="Proteomes" id="UP000320762"/>
    </source>
</evidence>